<dbReference type="InterPro" id="IPR038765">
    <property type="entry name" value="Papain-like_cys_pep_sf"/>
</dbReference>
<dbReference type="OrthoDB" id="7692288at2759"/>
<accession>A0A8S3U4R9</accession>
<keyword evidence="3" id="KW-1185">Reference proteome</keyword>
<organism evidence="2 3">
    <name type="scientific">Mytilus edulis</name>
    <name type="common">Blue mussel</name>
    <dbReference type="NCBI Taxonomy" id="6550"/>
    <lineage>
        <taxon>Eukaryota</taxon>
        <taxon>Metazoa</taxon>
        <taxon>Spiralia</taxon>
        <taxon>Lophotrochozoa</taxon>
        <taxon>Mollusca</taxon>
        <taxon>Bivalvia</taxon>
        <taxon>Autobranchia</taxon>
        <taxon>Pteriomorphia</taxon>
        <taxon>Mytilida</taxon>
        <taxon>Mytiloidea</taxon>
        <taxon>Mytilidae</taxon>
        <taxon>Mytilinae</taxon>
        <taxon>Mytilus</taxon>
    </lineage>
</organism>
<dbReference type="SUPFAM" id="SSF54001">
    <property type="entry name" value="Cysteine proteinases"/>
    <property type="match status" value="1"/>
</dbReference>
<feature type="region of interest" description="Disordered" evidence="1">
    <location>
        <begin position="339"/>
        <end position="360"/>
    </location>
</feature>
<reference evidence="2" key="1">
    <citation type="submission" date="2021-03" db="EMBL/GenBank/DDBJ databases">
        <authorList>
            <person name="Bekaert M."/>
        </authorList>
    </citation>
    <scope>NUCLEOTIDE SEQUENCE</scope>
</reference>
<dbReference type="Gene3D" id="3.40.395.10">
    <property type="entry name" value="Adenoviral Proteinase, Chain A"/>
    <property type="match status" value="1"/>
</dbReference>
<evidence type="ECO:0000313" key="2">
    <source>
        <dbReference type="EMBL" id="CAG2238520.1"/>
    </source>
</evidence>
<dbReference type="EMBL" id="CAJPWZ010002449">
    <property type="protein sequence ID" value="CAG2238520.1"/>
    <property type="molecule type" value="Genomic_DNA"/>
</dbReference>
<proteinExistence type="predicted"/>
<comment type="caution">
    <text evidence="2">The sequence shown here is derived from an EMBL/GenBank/DDBJ whole genome shotgun (WGS) entry which is preliminary data.</text>
</comment>
<protein>
    <recommendedName>
        <fullName evidence="4">AAA+ ATPase domain-containing protein</fullName>
    </recommendedName>
</protein>
<evidence type="ECO:0000313" key="3">
    <source>
        <dbReference type="Proteomes" id="UP000683360"/>
    </source>
</evidence>
<evidence type="ECO:0008006" key="4">
    <source>
        <dbReference type="Google" id="ProtNLM"/>
    </source>
</evidence>
<name>A0A8S3U4R9_MYTED</name>
<evidence type="ECO:0000256" key="1">
    <source>
        <dbReference type="SAM" id="MobiDB-lite"/>
    </source>
</evidence>
<gene>
    <name evidence="2" type="ORF">MEDL_50925</name>
</gene>
<dbReference type="AlphaFoldDB" id="A0A8S3U4R9"/>
<dbReference type="Proteomes" id="UP000683360">
    <property type="component" value="Unassembled WGS sequence"/>
</dbReference>
<sequence>MLIRYECLRNMVIEITAINVLPEHTPSLYPQLYIVNTDPLPNPGKHWLCVILYNYGQLDYFDSLGRPAEYYGADLHDFLERNGQNHNYVQRRLQSLQSDLCGLYVVYFAVMRLCLHLSIKDIYKVGPTQCGKSMITKKLVENAGAMFTIPPERILYAYSVHQKMFDEMLNIPNLTFHEGLPDKQCLDELADNTEHCLVILDDLMSKIVKSEEILNLFTITSHHKGISVVYLSQNMYNQGKFAKTIALNSANFVLFRNPRDMRQILTFASQILPGQTKFFLDSFQKATEERYSYLLITCDGKRTCTHTQEKYEELMQTKQSECQKCTTKDNVLDDKKTELKQDLENSQRSSGHVPVQSEKD</sequence>